<dbReference type="InterPro" id="IPR036052">
    <property type="entry name" value="TrpB-like_PALP_sf"/>
</dbReference>
<keyword evidence="4" id="KW-0456">Lyase</keyword>
<dbReference type="AlphaFoldDB" id="A0A3M4M9D5"/>
<proteinExistence type="predicted"/>
<comment type="caution">
    <text evidence="4">The sequence shown here is derived from an EMBL/GenBank/DDBJ whole genome shotgun (WGS) entry which is preliminary data.</text>
</comment>
<dbReference type="Gene3D" id="3.40.50.1100">
    <property type="match status" value="2"/>
</dbReference>
<sequence length="427" mass="45608">MKASPLDPVTTALLCPKETAMLLANPNAIREACPEALKRIMNIRKANESRTWLSQWPRLNHVGTPLYSLPDLAAELGVGSLLIKDESQRSELGSFKALGAPIALVRLILRLFTEQRFEPQRLLSGEYRSALAGFTVISATDGNHGRALAAAAQSVGCRCVIVLHANVSLEREHAIAAYGAEILRISGNYDDSVQEAAALARKQQWWVVSDTSYEGYEEIPRDVMQGYGTIAAEILEAEAMPFTHVFLQGGVGGLAAGIVSYFWELQGAQRPAFIVVEPKQADCLYQSALAGKAARASGSVDSLMAGLACGETSPLAWQFLQPGIDFFMTVHDDEAVSAMRRLAAGSQHDIPLEAGESAVAGLAGLMRIAAASAMAAEVGINAQSRILLISTEGATAPGVYAELVGESDTSVRARQHAWLLARAGHSR</sequence>
<comment type="cofactor">
    <cofactor evidence="1">
        <name>pyridoxal 5'-phosphate</name>
        <dbReference type="ChEBI" id="CHEBI:597326"/>
    </cofactor>
</comment>
<name>A0A3M4M9D5_PSECI</name>
<feature type="domain" description="Tryptophan synthase beta chain-like PALP" evidence="3">
    <location>
        <begin position="61"/>
        <end position="377"/>
    </location>
</feature>
<dbReference type="Pfam" id="PF00291">
    <property type="entry name" value="PALP"/>
    <property type="match status" value="1"/>
</dbReference>
<protein>
    <submittedName>
        <fullName evidence="4">Diaminopropionate ammonia-lyase family</fullName>
    </submittedName>
</protein>
<accession>A0A3M4M9D5</accession>
<dbReference type="Proteomes" id="UP000277236">
    <property type="component" value="Unassembled WGS sequence"/>
</dbReference>
<dbReference type="PANTHER" id="PTHR42937">
    <property type="match status" value="1"/>
</dbReference>
<dbReference type="GO" id="GO:0016829">
    <property type="term" value="F:lyase activity"/>
    <property type="evidence" value="ECO:0007669"/>
    <property type="project" value="UniProtKB-KW"/>
</dbReference>
<dbReference type="SUPFAM" id="SSF53686">
    <property type="entry name" value="Tryptophan synthase beta subunit-like PLP-dependent enzymes"/>
    <property type="match status" value="1"/>
</dbReference>
<dbReference type="NCBIfam" id="NF006058">
    <property type="entry name" value="PRK08206.1"/>
    <property type="match status" value="1"/>
</dbReference>
<dbReference type="EMBL" id="RBRE01000012">
    <property type="protein sequence ID" value="RMQ50305.1"/>
    <property type="molecule type" value="Genomic_DNA"/>
</dbReference>
<reference evidence="4 5" key="1">
    <citation type="submission" date="2018-08" db="EMBL/GenBank/DDBJ databases">
        <title>Recombination of ecologically and evolutionarily significant loci maintains genetic cohesion in the Pseudomonas syringae species complex.</title>
        <authorList>
            <person name="Dillon M."/>
            <person name="Thakur S."/>
            <person name="Almeida R.N.D."/>
            <person name="Weir B.S."/>
            <person name="Guttman D.S."/>
        </authorList>
    </citation>
    <scope>NUCLEOTIDE SEQUENCE [LARGE SCALE GENOMIC DNA]</scope>
    <source>
        <strain evidence="4 5">ICMP 3353</strain>
    </source>
</reference>
<gene>
    <name evidence="4" type="ORF">ALQ04_04018</name>
</gene>
<evidence type="ECO:0000256" key="2">
    <source>
        <dbReference type="ARBA" id="ARBA00022898"/>
    </source>
</evidence>
<evidence type="ECO:0000313" key="4">
    <source>
        <dbReference type="EMBL" id="RMQ50305.1"/>
    </source>
</evidence>
<dbReference type="InterPro" id="IPR001926">
    <property type="entry name" value="TrpB-like_PALP"/>
</dbReference>
<keyword evidence="2" id="KW-0663">Pyridoxal phosphate</keyword>
<evidence type="ECO:0000259" key="3">
    <source>
        <dbReference type="Pfam" id="PF00291"/>
    </source>
</evidence>
<evidence type="ECO:0000313" key="5">
    <source>
        <dbReference type="Proteomes" id="UP000277236"/>
    </source>
</evidence>
<evidence type="ECO:0000256" key="1">
    <source>
        <dbReference type="ARBA" id="ARBA00001933"/>
    </source>
</evidence>
<dbReference type="PANTHER" id="PTHR42937:SF1">
    <property type="entry name" value="DIAMINOPROPIONATE AMMONIA-LYASE"/>
    <property type="match status" value="1"/>
</dbReference>
<organism evidence="4 5">
    <name type="scientific">Pseudomonas cichorii</name>
    <dbReference type="NCBI Taxonomy" id="36746"/>
    <lineage>
        <taxon>Bacteria</taxon>
        <taxon>Pseudomonadati</taxon>
        <taxon>Pseudomonadota</taxon>
        <taxon>Gammaproteobacteria</taxon>
        <taxon>Pseudomonadales</taxon>
        <taxon>Pseudomonadaceae</taxon>
        <taxon>Pseudomonas</taxon>
    </lineage>
</organism>